<reference evidence="13" key="1">
    <citation type="submission" date="2022-07" db="EMBL/GenBank/DDBJ databases">
        <title>Phylogenomic reconstructions and comparative analyses of Kickxellomycotina fungi.</title>
        <authorList>
            <person name="Reynolds N.K."/>
            <person name="Stajich J.E."/>
            <person name="Barry K."/>
            <person name="Grigoriev I.V."/>
            <person name="Crous P."/>
            <person name="Smith M.E."/>
        </authorList>
    </citation>
    <scope>NUCLEOTIDE SEQUENCE</scope>
    <source>
        <strain evidence="13">NBRC 32514</strain>
    </source>
</reference>
<evidence type="ECO:0000256" key="2">
    <source>
        <dbReference type="ARBA" id="ARBA00004319"/>
    </source>
</evidence>
<dbReference type="Pfam" id="PF13848">
    <property type="entry name" value="Thioredoxin_6"/>
    <property type="match status" value="1"/>
</dbReference>
<dbReference type="InterPro" id="IPR017937">
    <property type="entry name" value="Thioredoxin_CS"/>
</dbReference>
<keyword evidence="10" id="KW-1015">Disulfide bond</keyword>
<keyword evidence="9 10" id="KW-0676">Redox-active center</keyword>
<dbReference type="InterPro" id="IPR005792">
    <property type="entry name" value="Prot_disulphide_isomerase"/>
</dbReference>
<evidence type="ECO:0000313" key="13">
    <source>
        <dbReference type="EMBL" id="KAJ1721557.1"/>
    </source>
</evidence>
<keyword evidence="7" id="KW-0256">Endoplasmic reticulum</keyword>
<dbReference type="GO" id="GO:0034976">
    <property type="term" value="P:response to endoplasmic reticulum stress"/>
    <property type="evidence" value="ECO:0007669"/>
    <property type="project" value="TreeGrafter"/>
</dbReference>
<dbReference type="Gene3D" id="3.40.30.10">
    <property type="entry name" value="Glutaredoxin"/>
    <property type="match status" value="4"/>
</dbReference>
<sequence>MADIEECVNRRDELLTSKLWLNELKSQYIKQVKECAKDLPTDFEKFPSSIHTYIDHYSNSYAQNRDAIIAYRAREIFAERLAGAAFIPNDSELKKLEASVAEEERLLEQVQLRLNEKVHVANEKIDTEYEGYQNAVDLSRENEELINEISELEAELESLNKTLEEKERREKDVVEQQSRELQSTHNDLVRETAMRDDMDRERGRLEDRLKRLQSDEEKRRMNVVDSQEQQKLAKRWIRSIGPVVSAKIENSTLLLTLGEGVGEMSGRRLLVEFNTLGNVVSVKTDDGPSVALVACGLAATASGDKVESAVKVLNNSNFEQWTASQNLALVEFYAPWCGYCQAMAPGYENAARELKSDSISLAKVDCMAEKTVCDDLDIKGYPTLKVVKDGKLTNYNGTRQESSIVNYMRKHNKPLIQQVVWREFDKFVQSDHMVVVGFFDEKSREADVLKRIAQEAFDDYTFGYVNDRTLAGKQGISYPGLAVFKDFDTRKDIYEFASDENTVRSYIRSSSVPVLGELNAQTFSTYVRSGIPIGLLFYSTDEMRKSLESEYLDVAIKYKKSVSLALVDARIYHKHAKNLNLQPAWPAFAIQEPTKHFKYLLSQYKRMKVGDVDEFVGNFIDGKVEPNFKSQPIPKPNDSGVVDVVAKTFNDVVFDKSKDVLIEFYAPWCIYCKRMAETYKELGEFFKDNASLVIAKMDGTENDIPSADPSLQFPGYPTIVLVRAGDNAIFQYNGNRSLKSFIAFIKKHAVNSESHTEAAVTVEGAQGDEHIYIEAPKHAVGYTPKDTRHIEL</sequence>
<gene>
    <name evidence="13" type="primary">PDI1_2</name>
    <name evidence="13" type="ORF">LPJ53_003933</name>
</gene>
<evidence type="ECO:0000256" key="9">
    <source>
        <dbReference type="ARBA" id="ARBA00023284"/>
    </source>
</evidence>
<evidence type="ECO:0000256" key="3">
    <source>
        <dbReference type="ARBA" id="ARBA00006347"/>
    </source>
</evidence>
<dbReference type="CDD" id="cd02961">
    <property type="entry name" value="PDI_a_family"/>
    <property type="match status" value="1"/>
</dbReference>
<dbReference type="EC" id="5.3.4.1" evidence="4"/>
<dbReference type="OrthoDB" id="427280at2759"/>
<feature type="domain" description="Thioredoxin" evidence="12">
    <location>
        <begin position="619"/>
        <end position="750"/>
    </location>
</feature>
<evidence type="ECO:0000256" key="5">
    <source>
        <dbReference type="ARBA" id="ARBA00022729"/>
    </source>
</evidence>
<comment type="similarity">
    <text evidence="3">Belongs to the protein disulfide isomerase family.</text>
</comment>
<evidence type="ECO:0000259" key="12">
    <source>
        <dbReference type="PROSITE" id="PS51352"/>
    </source>
</evidence>
<evidence type="ECO:0000256" key="6">
    <source>
        <dbReference type="ARBA" id="ARBA00022737"/>
    </source>
</evidence>
<dbReference type="CDD" id="cd02995">
    <property type="entry name" value="PDI_a_PDI_a'_C"/>
    <property type="match status" value="1"/>
</dbReference>
<dbReference type="CDD" id="cd02982">
    <property type="entry name" value="PDI_b'_family"/>
    <property type="match status" value="1"/>
</dbReference>
<evidence type="ECO:0000313" key="14">
    <source>
        <dbReference type="Proteomes" id="UP001149813"/>
    </source>
</evidence>
<dbReference type="GO" id="GO:0006457">
    <property type="term" value="P:protein folding"/>
    <property type="evidence" value="ECO:0007669"/>
    <property type="project" value="TreeGrafter"/>
</dbReference>
<evidence type="ECO:0000256" key="10">
    <source>
        <dbReference type="PIRSR" id="PIRSR605792-51"/>
    </source>
</evidence>
<dbReference type="SUPFAM" id="SSF52833">
    <property type="entry name" value="Thioredoxin-like"/>
    <property type="match status" value="4"/>
</dbReference>
<evidence type="ECO:0000256" key="4">
    <source>
        <dbReference type="ARBA" id="ARBA00012723"/>
    </source>
</evidence>
<dbReference type="GO" id="GO:0003756">
    <property type="term" value="F:protein disulfide isomerase activity"/>
    <property type="evidence" value="ECO:0007669"/>
    <property type="project" value="UniProtKB-EC"/>
</dbReference>
<dbReference type="InterPro" id="IPR036249">
    <property type="entry name" value="Thioredoxin-like_sf"/>
</dbReference>
<keyword evidence="5" id="KW-0732">Signal</keyword>
<dbReference type="Proteomes" id="UP001149813">
    <property type="component" value="Unassembled WGS sequence"/>
</dbReference>
<comment type="caution">
    <text evidence="13">The sequence shown here is derived from an EMBL/GenBank/DDBJ whole genome shotgun (WGS) entry which is preliminary data.</text>
</comment>
<evidence type="ECO:0000256" key="1">
    <source>
        <dbReference type="ARBA" id="ARBA00001182"/>
    </source>
</evidence>
<dbReference type="InterPro" id="IPR013766">
    <property type="entry name" value="Thioredoxin_domain"/>
</dbReference>
<feature type="compositionally biased region" description="Basic and acidic residues" evidence="11">
    <location>
        <begin position="165"/>
        <end position="178"/>
    </location>
</feature>
<keyword evidence="8 13" id="KW-0413">Isomerase</keyword>
<dbReference type="PROSITE" id="PS00194">
    <property type="entry name" value="THIOREDOXIN_1"/>
    <property type="match status" value="1"/>
</dbReference>
<dbReference type="PROSITE" id="PS51352">
    <property type="entry name" value="THIOREDOXIN_2"/>
    <property type="match status" value="2"/>
</dbReference>
<comment type="subcellular location">
    <subcellularLocation>
        <location evidence="2">Endoplasmic reticulum lumen</location>
    </subcellularLocation>
</comment>
<dbReference type="PRINTS" id="PR00421">
    <property type="entry name" value="THIOREDOXIN"/>
</dbReference>
<dbReference type="EMBL" id="JANBOJ010000163">
    <property type="protein sequence ID" value="KAJ1721557.1"/>
    <property type="molecule type" value="Genomic_DNA"/>
</dbReference>
<evidence type="ECO:0000256" key="11">
    <source>
        <dbReference type="SAM" id="MobiDB-lite"/>
    </source>
</evidence>
<dbReference type="AlphaFoldDB" id="A0A9W8CS79"/>
<dbReference type="PANTHER" id="PTHR18929">
    <property type="entry name" value="PROTEIN DISULFIDE ISOMERASE"/>
    <property type="match status" value="1"/>
</dbReference>
<feature type="compositionally biased region" description="Basic and acidic residues" evidence="11">
    <location>
        <begin position="187"/>
        <end position="202"/>
    </location>
</feature>
<feature type="region of interest" description="Disordered" evidence="11">
    <location>
        <begin position="165"/>
        <end position="202"/>
    </location>
</feature>
<name>A0A9W8CS79_9FUNG</name>
<dbReference type="PANTHER" id="PTHR18929:SF132">
    <property type="entry name" value="PROTEIN DISULFIDE-ISOMERASE A3"/>
    <property type="match status" value="1"/>
</dbReference>
<keyword evidence="6" id="KW-0677">Repeat</keyword>
<evidence type="ECO:0000256" key="7">
    <source>
        <dbReference type="ARBA" id="ARBA00022824"/>
    </source>
</evidence>
<feature type="disulfide bond" description="Redox-active" evidence="10">
    <location>
        <begin position="669"/>
        <end position="672"/>
    </location>
</feature>
<accession>A0A9W8CS79</accession>
<feature type="domain" description="Thioredoxin" evidence="12">
    <location>
        <begin position="288"/>
        <end position="413"/>
    </location>
</feature>
<protein>
    <recommendedName>
        <fullName evidence="4">protein disulfide-isomerase</fullName>
        <ecNumber evidence="4">5.3.4.1</ecNumber>
    </recommendedName>
</protein>
<comment type="catalytic activity">
    <reaction evidence="1">
        <text>Catalyzes the rearrangement of -S-S- bonds in proteins.</text>
        <dbReference type="EC" id="5.3.4.1"/>
    </reaction>
</comment>
<dbReference type="Pfam" id="PF00085">
    <property type="entry name" value="Thioredoxin"/>
    <property type="match status" value="2"/>
</dbReference>
<dbReference type="GO" id="GO:0005788">
    <property type="term" value="C:endoplasmic reticulum lumen"/>
    <property type="evidence" value="ECO:0007669"/>
    <property type="project" value="UniProtKB-SubCell"/>
</dbReference>
<keyword evidence="14" id="KW-1185">Reference proteome</keyword>
<proteinExistence type="inferred from homology"/>
<evidence type="ECO:0000256" key="8">
    <source>
        <dbReference type="ARBA" id="ARBA00023235"/>
    </source>
</evidence>
<feature type="disulfide bond" description="Redox-active" evidence="10">
    <location>
        <begin position="337"/>
        <end position="340"/>
    </location>
</feature>
<dbReference type="NCBIfam" id="TIGR01130">
    <property type="entry name" value="ER_PDI_fam"/>
    <property type="match status" value="1"/>
</dbReference>
<organism evidence="13 14">
    <name type="scientific">Coemansia erecta</name>
    <dbReference type="NCBI Taxonomy" id="147472"/>
    <lineage>
        <taxon>Eukaryota</taxon>
        <taxon>Fungi</taxon>
        <taxon>Fungi incertae sedis</taxon>
        <taxon>Zoopagomycota</taxon>
        <taxon>Kickxellomycotina</taxon>
        <taxon>Kickxellomycetes</taxon>
        <taxon>Kickxellales</taxon>
        <taxon>Kickxellaceae</taxon>
        <taxon>Coemansia</taxon>
    </lineage>
</organism>
<dbReference type="CDD" id="cd02981">
    <property type="entry name" value="PDI_b_family"/>
    <property type="match status" value="1"/>
</dbReference>